<gene>
    <name evidence="3" type="ORF">HMPREF9470_03168</name>
</gene>
<dbReference type="PATRIC" id="fig|742734.4.peg.3393"/>
<organism evidence="3 4">
    <name type="scientific">[Clostridium] citroniae WAL-19142</name>
    <dbReference type="NCBI Taxonomy" id="742734"/>
    <lineage>
        <taxon>Bacteria</taxon>
        <taxon>Bacillati</taxon>
        <taxon>Bacillota</taxon>
        <taxon>Clostridia</taxon>
        <taxon>Lachnospirales</taxon>
        <taxon>Lachnospiraceae</taxon>
        <taxon>Enterocloster</taxon>
    </lineage>
</organism>
<dbReference type="EMBL" id="ADLK01000024">
    <property type="protein sequence ID" value="KMW18258.1"/>
    <property type="molecule type" value="Genomic_DNA"/>
</dbReference>
<accession>A0A0J9BZK3</accession>
<feature type="transmembrane region" description="Helical" evidence="1">
    <location>
        <begin position="109"/>
        <end position="128"/>
    </location>
</feature>
<dbReference type="FunFam" id="3.30.70.270:FF:000001">
    <property type="entry name" value="Diguanylate cyclase domain protein"/>
    <property type="match status" value="1"/>
</dbReference>
<sequence length="415" mass="47021">MLNNVKKNISTAFPLFRCETTFRHVQELFDTVQTMNISQTLNFSVLLIVLELVNLVSYLAVDISNRLISPISMAIVLFLLFMVSNLFYCEHIFKLERNRRTRRMIQYHTYVFTSLLGLFCLLINHYCLKSRMTAESVLMFYIYIAAGPFFTFTEAATAVFVTAGLALPSFVTQRAPVALYSNLFLYSFISLFLSQVRCRIIGNNLRMLREARDEQVYLQSRADNDPLTHIPNRNGFALGLEALMPGAIRLQIPVAVIMVDIDYFKQYNDTFGHVAGDECLKRVADALATHIHQEKDLICRFGGEEFEILLYGIKPEDAVQVADRLRLSVTDLRIPSANHSISPYVTISVGICSAIPTSLETYPNMVQAADDELYYAKNHGKNMVSFRELPPEQNKDTAAPTVVQCAAASYELPRL</sequence>
<keyword evidence="1" id="KW-0812">Transmembrane</keyword>
<dbReference type="InterPro" id="IPR000160">
    <property type="entry name" value="GGDEF_dom"/>
</dbReference>
<dbReference type="Gene3D" id="3.30.70.270">
    <property type="match status" value="1"/>
</dbReference>
<dbReference type="GO" id="GO:0052621">
    <property type="term" value="F:diguanylate cyclase activity"/>
    <property type="evidence" value="ECO:0007669"/>
    <property type="project" value="TreeGrafter"/>
</dbReference>
<dbReference type="NCBIfam" id="TIGR00254">
    <property type="entry name" value="GGDEF"/>
    <property type="match status" value="1"/>
</dbReference>
<dbReference type="Proteomes" id="UP000037392">
    <property type="component" value="Unassembled WGS sequence"/>
</dbReference>
<reference evidence="3 4" key="1">
    <citation type="submission" date="2011-04" db="EMBL/GenBank/DDBJ databases">
        <title>The Genome Sequence of Clostridium citroniae WAL-19142.</title>
        <authorList>
            <consortium name="The Broad Institute Genome Sequencing Platform"/>
            <person name="Earl A."/>
            <person name="Ward D."/>
            <person name="Feldgarden M."/>
            <person name="Gevers D."/>
            <person name="Warren Y.A."/>
            <person name="Tyrrell K.L."/>
            <person name="Citron D.M."/>
            <person name="Goldstein E.J."/>
            <person name="Daigneault M."/>
            <person name="Allen-Vercoe E."/>
            <person name="Young S.K."/>
            <person name="Zeng Q."/>
            <person name="Gargeya S."/>
            <person name="Fitzgerald M."/>
            <person name="Haas B."/>
            <person name="Abouelleil A."/>
            <person name="Alvarado L."/>
            <person name="Arachchi H.M."/>
            <person name="Berlin A."/>
            <person name="Brown A."/>
            <person name="Chapman S.B."/>
            <person name="Chen Z."/>
            <person name="Dunbar C."/>
            <person name="Freedman E."/>
            <person name="Gearin G."/>
            <person name="Gellesch M."/>
            <person name="Goldberg J."/>
            <person name="Griggs A."/>
            <person name="Gujja S."/>
            <person name="Heilman E.R."/>
            <person name="Heiman D."/>
            <person name="Howarth C."/>
            <person name="Larson L."/>
            <person name="Lui A."/>
            <person name="MacDonald P.J."/>
            <person name="Mehta T."/>
            <person name="Montmayeur A."/>
            <person name="Murphy C."/>
            <person name="Neiman D."/>
            <person name="Pearson M."/>
            <person name="Priest M."/>
            <person name="Roberts A."/>
            <person name="Saif S."/>
            <person name="Shea T."/>
            <person name="Shenoy N."/>
            <person name="Sisk P."/>
            <person name="Stolte C."/>
            <person name="Sykes S."/>
            <person name="White J."/>
            <person name="Yandava C."/>
            <person name="Wortman J."/>
            <person name="Nusbaum C."/>
            <person name="Birren B."/>
        </authorList>
    </citation>
    <scope>NUCLEOTIDE SEQUENCE [LARGE SCALE GENOMIC DNA]</scope>
    <source>
        <strain evidence="3 4">WAL-19142</strain>
    </source>
</reference>
<dbReference type="GO" id="GO:1902201">
    <property type="term" value="P:negative regulation of bacterial-type flagellum-dependent cell motility"/>
    <property type="evidence" value="ECO:0007669"/>
    <property type="project" value="TreeGrafter"/>
</dbReference>
<dbReference type="OrthoDB" id="9804955at2"/>
<protein>
    <recommendedName>
        <fullName evidence="2">GGDEF domain-containing protein</fullName>
    </recommendedName>
</protein>
<dbReference type="InterPro" id="IPR050469">
    <property type="entry name" value="Diguanylate_Cyclase"/>
</dbReference>
<dbReference type="GO" id="GO:0005886">
    <property type="term" value="C:plasma membrane"/>
    <property type="evidence" value="ECO:0007669"/>
    <property type="project" value="TreeGrafter"/>
</dbReference>
<evidence type="ECO:0000313" key="4">
    <source>
        <dbReference type="Proteomes" id="UP000037392"/>
    </source>
</evidence>
<proteinExistence type="predicted"/>
<feature type="transmembrane region" description="Helical" evidence="1">
    <location>
        <begin position="41"/>
        <end position="61"/>
    </location>
</feature>
<dbReference type="InterPro" id="IPR029787">
    <property type="entry name" value="Nucleotide_cyclase"/>
</dbReference>
<dbReference type="CDD" id="cd01949">
    <property type="entry name" value="GGDEF"/>
    <property type="match status" value="1"/>
</dbReference>
<dbReference type="SUPFAM" id="SSF55073">
    <property type="entry name" value="Nucleotide cyclase"/>
    <property type="match status" value="1"/>
</dbReference>
<dbReference type="GeneID" id="93162299"/>
<dbReference type="AlphaFoldDB" id="A0A0J9BZK3"/>
<evidence type="ECO:0000259" key="2">
    <source>
        <dbReference type="PROSITE" id="PS50887"/>
    </source>
</evidence>
<keyword evidence="1" id="KW-1133">Transmembrane helix</keyword>
<feature type="domain" description="GGDEF" evidence="2">
    <location>
        <begin position="252"/>
        <end position="389"/>
    </location>
</feature>
<feature type="transmembrane region" description="Helical" evidence="1">
    <location>
        <begin position="67"/>
        <end position="88"/>
    </location>
</feature>
<name>A0A0J9BZK3_9FIRM</name>
<dbReference type="PANTHER" id="PTHR45138">
    <property type="entry name" value="REGULATORY COMPONENTS OF SENSORY TRANSDUCTION SYSTEM"/>
    <property type="match status" value="1"/>
</dbReference>
<keyword evidence="1" id="KW-0472">Membrane</keyword>
<evidence type="ECO:0000313" key="3">
    <source>
        <dbReference type="EMBL" id="KMW18258.1"/>
    </source>
</evidence>
<dbReference type="InterPro" id="IPR043128">
    <property type="entry name" value="Rev_trsase/Diguanyl_cyclase"/>
</dbReference>
<dbReference type="RefSeq" id="WP_048930179.1">
    <property type="nucleotide sequence ID" value="NZ_KQ235879.1"/>
</dbReference>
<feature type="transmembrane region" description="Helical" evidence="1">
    <location>
        <begin position="177"/>
        <end position="196"/>
    </location>
</feature>
<dbReference type="SMART" id="SM00267">
    <property type="entry name" value="GGDEF"/>
    <property type="match status" value="1"/>
</dbReference>
<dbReference type="PROSITE" id="PS50887">
    <property type="entry name" value="GGDEF"/>
    <property type="match status" value="1"/>
</dbReference>
<evidence type="ECO:0000256" key="1">
    <source>
        <dbReference type="SAM" id="Phobius"/>
    </source>
</evidence>
<comment type="caution">
    <text evidence="3">The sequence shown here is derived from an EMBL/GenBank/DDBJ whole genome shotgun (WGS) entry which is preliminary data.</text>
</comment>
<dbReference type="Pfam" id="PF00990">
    <property type="entry name" value="GGDEF"/>
    <property type="match status" value="1"/>
</dbReference>
<feature type="transmembrane region" description="Helical" evidence="1">
    <location>
        <begin position="140"/>
        <end position="165"/>
    </location>
</feature>
<dbReference type="PANTHER" id="PTHR45138:SF9">
    <property type="entry name" value="DIGUANYLATE CYCLASE DGCM-RELATED"/>
    <property type="match status" value="1"/>
</dbReference>
<dbReference type="GO" id="GO:0043709">
    <property type="term" value="P:cell adhesion involved in single-species biofilm formation"/>
    <property type="evidence" value="ECO:0007669"/>
    <property type="project" value="TreeGrafter"/>
</dbReference>